<evidence type="ECO:0000259" key="8">
    <source>
        <dbReference type="PROSITE" id="PS50027"/>
    </source>
</evidence>
<keyword evidence="3 6" id="KW-1015">Disulfide bond</keyword>
<dbReference type="Gene3D" id="2.60.120.260">
    <property type="entry name" value="Galactose-binding domain-like"/>
    <property type="match status" value="1"/>
</dbReference>
<feature type="disulfide bond" evidence="6">
    <location>
        <begin position="921"/>
        <end position="930"/>
    </location>
</feature>
<feature type="disulfide bond" evidence="6">
    <location>
        <begin position="975"/>
        <end position="987"/>
    </location>
</feature>
<feature type="domain" description="Laminin EGF-like" evidence="8">
    <location>
        <begin position="895"/>
        <end position="948"/>
    </location>
</feature>
<evidence type="ECO:0000259" key="9">
    <source>
        <dbReference type="PROSITE" id="PS51115"/>
    </source>
</evidence>
<feature type="domain" description="Laminin EGF-like" evidence="8">
    <location>
        <begin position="291"/>
        <end position="350"/>
    </location>
</feature>
<keyword evidence="2" id="KW-0677">Repeat</keyword>
<dbReference type="PANTHER" id="PTHR10574">
    <property type="entry name" value="NETRIN/LAMININ-RELATED"/>
    <property type="match status" value="1"/>
</dbReference>
<evidence type="ECO:0000313" key="12">
    <source>
        <dbReference type="Proteomes" id="UP001151699"/>
    </source>
</evidence>
<dbReference type="PROSITE" id="PS01248">
    <property type="entry name" value="EGF_LAM_1"/>
    <property type="match status" value="4"/>
</dbReference>
<keyword evidence="12" id="KW-1185">Reference proteome</keyword>
<feature type="coiled-coil region" evidence="7">
    <location>
        <begin position="1513"/>
        <end position="1558"/>
    </location>
</feature>
<organism evidence="11 12">
    <name type="scientific">Pseudolycoriella hygida</name>
    <dbReference type="NCBI Taxonomy" id="35572"/>
    <lineage>
        <taxon>Eukaryota</taxon>
        <taxon>Metazoa</taxon>
        <taxon>Ecdysozoa</taxon>
        <taxon>Arthropoda</taxon>
        <taxon>Hexapoda</taxon>
        <taxon>Insecta</taxon>
        <taxon>Pterygota</taxon>
        <taxon>Neoptera</taxon>
        <taxon>Endopterygota</taxon>
        <taxon>Diptera</taxon>
        <taxon>Nematocera</taxon>
        <taxon>Sciaroidea</taxon>
        <taxon>Sciaridae</taxon>
        <taxon>Pseudolycoriella</taxon>
    </lineage>
</organism>
<feature type="disulfide bond" evidence="6">
    <location>
        <begin position="755"/>
        <end position="764"/>
    </location>
</feature>
<dbReference type="SMART" id="SM00180">
    <property type="entry name" value="EGF_Lam"/>
    <property type="match status" value="9"/>
</dbReference>
<keyword evidence="4" id="KW-0325">Glycoprotein</keyword>
<dbReference type="Proteomes" id="UP001151699">
    <property type="component" value="Chromosome B"/>
</dbReference>
<feature type="disulfide bond" evidence="6">
    <location>
        <begin position="316"/>
        <end position="325"/>
    </location>
</feature>
<dbReference type="Pfam" id="PF00053">
    <property type="entry name" value="EGF_laminin"/>
    <property type="match status" value="10"/>
</dbReference>
<dbReference type="FunFam" id="2.10.25.10:FF:000166">
    <property type="entry name" value="laminin subunit gamma-1"/>
    <property type="match status" value="1"/>
</dbReference>
<evidence type="ECO:0000256" key="3">
    <source>
        <dbReference type="ARBA" id="ARBA00023157"/>
    </source>
</evidence>
<dbReference type="FunFam" id="2.10.25.10:FF:000105">
    <property type="entry name" value="laminin subunit gamma-1"/>
    <property type="match status" value="2"/>
</dbReference>
<evidence type="ECO:0000313" key="11">
    <source>
        <dbReference type="EMBL" id="KAJ6643911.1"/>
    </source>
</evidence>
<feature type="disulfide bond" evidence="6">
    <location>
        <begin position="995"/>
        <end position="1004"/>
    </location>
</feature>
<dbReference type="CDD" id="cd00055">
    <property type="entry name" value="EGF_Lam"/>
    <property type="match status" value="8"/>
</dbReference>
<dbReference type="PRINTS" id="PR00011">
    <property type="entry name" value="EGFLAMININ"/>
</dbReference>
<dbReference type="InterPro" id="IPR000742">
    <property type="entry name" value="EGF"/>
</dbReference>
<keyword evidence="1" id="KW-0732">Signal</keyword>
<feature type="coiled-coil region" evidence="7">
    <location>
        <begin position="1172"/>
        <end position="1217"/>
    </location>
</feature>
<dbReference type="OrthoDB" id="430826at2759"/>
<reference evidence="11" key="1">
    <citation type="submission" date="2022-07" db="EMBL/GenBank/DDBJ databases">
        <authorList>
            <person name="Trinca V."/>
            <person name="Uliana J.V.C."/>
            <person name="Torres T.T."/>
            <person name="Ward R.J."/>
            <person name="Monesi N."/>
        </authorList>
    </citation>
    <scope>NUCLEOTIDE SEQUENCE</scope>
    <source>
        <strain evidence="11">HSMRA1968</strain>
        <tissue evidence="11">Whole embryos</tissue>
    </source>
</reference>
<dbReference type="FunFam" id="2.10.25.10:FF:000193">
    <property type="entry name" value="Laminin subunit gamma 1"/>
    <property type="match status" value="1"/>
</dbReference>
<feature type="disulfide bond" evidence="6">
    <location>
        <begin position="406"/>
        <end position="418"/>
    </location>
</feature>
<evidence type="ECO:0000259" key="10">
    <source>
        <dbReference type="PROSITE" id="PS51117"/>
    </source>
</evidence>
<dbReference type="Gene3D" id="2.170.300.10">
    <property type="entry name" value="Tie2 ligand-binding domain superfamily"/>
    <property type="match status" value="1"/>
</dbReference>
<dbReference type="InterPro" id="IPR056863">
    <property type="entry name" value="LMN_ATRN_NET-like_EGF"/>
</dbReference>
<dbReference type="FunFam" id="2.10.25.10:FF:000051">
    <property type="entry name" value="Laminin subunit alpha 4"/>
    <property type="match status" value="1"/>
</dbReference>
<feature type="coiled-coil region" evidence="7">
    <location>
        <begin position="1281"/>
        <end position="1333"/>
    </location>
</feature>
<dbReference type="Gene3D" id="2.10.25.10">
    <property type="entry name" value="Laminin"/>
    <property type="match status" value="8"/>
</dbReference>
<comment type="caution">
    <text evidence="11">The sequence shown here is derived from an EMBL/GenBank/DDBJ whole genome shotgun (WGS) entry which is preliminary data.</text>
</comment>
<dbReference type="GO" id="GO:0009887">
    <property type="term" value="P:animal organ morphogenesis"/>
    <property type="evidence" value="ECO:0007669"/>
    <property type="project" value="TreeGrafter"/>
</dbReference>
<dbReference type="InterPro" id="IPR050440">
    <property type="entry name" value="Laminin/Netrin_ECM"/>
</dbReference>
<evidence type="ECO:0000256" key="4">
    <source>
        <dbReference type="ARBA" id="ARBA00023180"/>
    </source>
</evidence>
<feature type="domain" description="Laminin EGF-like" evidence="8">
    <location>
        <begin position="975"/>
        <end position="1020"/>
    </location>
</feature>
<feature type="domain" description="Laminin EGF-like" evidence="8">
    <location>
        <begin position="840"/>
        <end position="894"/>
    </location>
</feature>
<dbReference type="PANTHER" id="PTHR10574:SF435">
    <property type="entry name" value="LAMININ SUBUNIT GAMMA-1"/>
    <property type="match status" value="1"/>
</dbReference>
<feature type="domain" description="Laminin EGF-like" evidence="8">
    <location>
        <begin position="737"/>
        <end position="785"/>
    </location>
</feature>
<dbReference type="Pfam" id="PF00055">
    <property type="entry name" value="Laminin_N"/>
    <property type="match status" value="1"/>
</dbReference>
<dbReference type="FunFam" id="2.10.25.10:FF:000067">
    <property type="entry name" value="Laminin subunit gamma 1"/>
    <property type="match status" value="1"/>
</dbReference>
<evidence type="ECO:0000256" key="6">
    <source>
        <dbReference type="PROSITE-ProRule" id="PRU00460"/>
    </source>
</evidence>
<dbReference type="SUPFAM" id="SSF57196">
    <property type="entry name" value="EGF/Laminin"/>
    <property type="match status" value="8"/>
</dbReference>
<dbReference type="Pfam" id="PF00052">
    <property type="entry name" value="Laminin_B"/>
    <property type="match status" value="1"/>
</dbReference>
<comment type="caution">
    <text evidence="6">Lacks conserved residue(s) required for the propagation of feature annotation.</text>
</comment>
<feature type="domain" description="Laminin N-terminal" evidence="10">
    <location>
        <begin position="55"/>
        <end position="290"/>
    </location>
</feature>
<feature type="disulfide bond" evidence="6">
    <location>
        <begin position="476"/>
        <end position="485"/>
    </location>
</feature>
<evidence type="ECO:0000256" key="7">
    <source>
        <dbReference type="SAM" id="Coils"/>
    </source>
</evidence>
<keyword evidence="5 6" id="KW-0424">Laminin EGF-like domain</keyword>
<feature type="domain" description="Laminin IV type A" evidence="9">
    <location>
        <begin position="532"/>
        <end position="702"/>
    </location>
</feature>
<sequence>MKHTIGSPNLVQESQANQKYCIKNDETKVDFKMDVFYANDTTYMPPLECYDPYGRPQRCIPEFENAAFEVHMESTNTCGEEADQDFCVQTGYSNRKSCDVCRAGDHSPRYLTDLHDPYNTTWWQSETMFEGIQYPSQVHLTLNLGKSFDITYIRVVFYSPRPESFAIYKRFTQSGPWIPYQYYSATCRDTYGLPDFLSVKKGEDESRALCTSEYSDISPLRDGNVAFSSLEGRPSAINFEHSLELQNWVTATDIKITLDRLNTFGDEVFGDAQVLKSYFYAIADVAVGARCKCNGHASKCVTSTGINGERTRVCECKHNTDGLDCEKCLPFYNDAPWGRATSKNVHECKPCNCNGYSNKCFFDRQLYNLTGHGGHCLECQANRDGPNCERCRENFFLRSDGYCINCACDPVGSRSLQCNTEGKCQCKPGVTGEKCDRCEANYFNFGLQGCEKCNCDVRGSYENTPSCDPQTGVCSCKENVEGRRCRECKPGFFNLDLDNKFGCTPCFCYGHTSECQSALGYSIVSTQSSFNKHKERWIAVDEHNNPVDLKYNQFSQSIGTSAKGNDFIYFSAPDRFLGDQRASYNRLFKFRLQLSGQVGPNPSPNDVILEGAGTKISLPIFAQGHNMPDQESREYSFRLHENNEYSWQPSQSSRGFISILSDLKAIKIRAAYSTLGEAYLDDVELQTAHRGAAGQPATWIEQCACPEGYLGQFCESCAPGYRHSPASGGPFMRCIPCDCNKHAEICDSETGRCICQHNTAGDTCDQCARGYYGNALLGSAYDCKRCPCPDNGACMQLYDESVICLECPVGYFGSRCELCSDGYYGDPTGINGNVQLCKPCDCNGNVDPNAVGNCNRTTGECLKCIHNTDGPNCDQCLPGHFGDPLALPNGNCEACSCYPPGTEQTDTGVSICEQLSGNCRCKSNVIGRNCNECQNGFFNIVSGNGCESCNCDPVGSFNTSCDRFTGQCYCKPGPCDCDSSGSKGFQCDQNGQCPCNDNVEGRRCDRCKENKYDRHQGCLDCPHCYNLVQEAADEHRLKLSEIKKTLKEIQLKPTVIDDDDFEYKLKSVQEKIDILTDDAKSGAGGGDRSLVERLNDLHDRLKTVGNLLDNSESVEETITNEVNQAMEHVSETEDTNVAARNELSHALELLQTDGVAALARAKDRSDQFGQQSEQISEISREARAQAEKLEAQVEQNKQNAKEANEKASKAYELAKNTLNLQKNISDELRTNIRVEVGESKTKLEETSKLTAHALEQAKEVYDEALTLFANVNSLTAPEINIEELKKSAASANKEAERLQSEIAELASRSDNLLSEYDENAELAKLLIERSNEQQREAINLLEHLQLIHTTAKEAVALGDGTLKEANNTYHILAGFQNQVQQSSEGAKLALATVPGIEQQIRDAEKTVEEAESALAGAYSNAEEARKNAQEAQVKYAEQASDDADIIRHKANDTKTAARKLRGEADALNNRVVVTESRIENFEDLAKKDDSVTEEAKEKVGQAKSDSFEAQNQVKNAMDEVKAIMDELHSLRDINISDLDELDKRLAAAEDEVRRANLSERLDSLVELKNIQNTQIKNYMKDIVLLEAEVGNIKQISEALP</sequence>
<dbReference type="InterPro" id="IPR002049">
    <property type="entry name" value="LE_dom"/>
</dbReference>
<gene>
    <name evidence="11" type="primary">LanB2</name>
    <name evidence="11" type="ORF">Bhyg_08876</name>
</gene>
<dbReference type="Pfam" id="PF24973">
    <property type="entry name" value="EGF_LMN_ATRN"/>
    <property type="match status" value="1"/>
</dbReference>
<dbReference type="FunFam" id="2.60.120.260:FF:000018">
    <property type="entry name" value="Laminin subunit gamma 1"/>
    <property type="match status" value="1"/>
</dbReference>
<feature type="disulfide bond" evidence="6">
    <location>
        <begin position="426"/>
        <end position="435"/>
    </location>
</feature>
<evidence type="ECO:0000256" key="5">
    <source>
        <dbReference type="ARBA" id="ARBA00023292"/>
    </source>
</evidence>
<feature type="disulfide bond" evidence="6">
    <location>
        <begin position="864"/>
        <end position="873"/>
    </location>
</feature>
<dbReference type="PROSITE" id="PS51117">
    <property type="entry name" value="LAMININ_NTER"/>
    <property type="match status" value="1"/>
</dbReference>
<dbReference type="SMART" id="SM00181">
    <property type="entry name" value="EGF"/>
    <property type="match status" value="4"/>
</dbReference>
<proteinExistence type="predicted"/>
<dbReference type="SMART" id="SM00281">
    <property type="entry name" value="LamB"/>
    <property type="match status" value="1"/>
</dbReference>
<dbReference type="InterPro" id="IPR000034">
    <property type="entry name" value="Laminin_IV"/>
</dbReference>
<keyword evidence="7" id="KW-0175">Coiled coil</keyword>
<dbReference type="InterPro" id="IPR008211">
    <property type="entry name" value="Laminin_N"/>
</dbReference>
<dbReference type="PROSITE" id="PS51115">
    <property type="entry name" value="LAMININ_IVA"/>
    <property type="match status" value="1"/>
</dbReference>
<dbReference type="SMART" id="SM00136">
    <property type="entry name" value="LamNT"/>
    <property type="match status" value="1"/>
</dbReference>
<feature type="domain" description="Laminin EGF-like" evidence="8">
    <location>
        <begin position="406"/>
        <end position="452"/>
    </location>
</feature>
<dbReference type="GO" id="GO:0048731">
    <property type="term" value="P:system development"/>
    <property type="evidence" value="ECO:0007669"/>
    <property type="project" value="UniProtKB-ARBA"/>
</dbReference>
<feature type="non-terminal residue" evidence="11">
    <location>
        <position position="1"/>
    </location>
</feature>
<evidence type="ECO:0000256" key="2">
    <source>
        <dbReference type="ARBA" id="ARBA00022737"/>
    </source>
</evidence>
<feature type="domain" description="Laminin EGF-like" evidence="8">
    <location>
        <begin position="453"/>
        <end position="505"/>
    </location>
</feature>
<dbReference type="EMBL" id="WJQU01000002">
    <property type="protein sequence ID" value="KAJ6643911.1"/>
    <property type="molecule type" value="Genomic_DNA"/>
</dbReference>
<dbReference type="FunFam" id="2.10.25.10:FF:000615">
    <property type="entry name" value="Laminin subunit gamma-3"/>
    <property type="match status" value="1"/>
</dbReference>
<name>A0A9Q0N6Q3_9DIPT</name>
<accession>A0A9Q0N6Q3</accession>
<feature type="coiled-coil region" evidence="7">
    <location>
        <begin position="1393"/>
        <end position="1484"/>
    </location>
</feature>
<evidence type="ECO:0000256" key="1">
    <source>
        <dbReference type="ARBA" id="ARBA00022729"/>
    </source>
</evidence>
<dbReference type="GO" id="GO:0009888">
    <property type="term" value="P:tissue development"/>
    <property type="evidence" value="ECO:0007669"/>
    <property type="project" value="TreeGrafter"/>
</dbReference>
<dbReference type="PROSITE" id="PS50027">
    <property type="entry name" value="EGF_LAM_2"/>
    <property type="match status" value="7"/>
</dbReference>
<protein>
    <submittedName>
        <fullName evidence="11">Laminin subunit gamma-1</fullName>
    </submittedName>
</protein>